<dbReference type="GO" id="GO:0016020">
    <property type="term" value="C:membrane"/>
    <property type="evidence" value="ECO:0007669"/>
    <property type="project" value="TreeGrafter"/>
</dbReference>
<protein>
    <recommendedName>
        <fullName evidence="2">USP8 dimerisation domain-containing protein</fullName>
    </recommendedName>
</protein>
<evidence type="ECO:0000313" key="4">
    <source>
        <dbReference type="Proteomes" id="UP001152888"/>
    </source>
</evidence>
<dbReference type="Gene3D" id="1.20.58.80">
    <property type="entry name" value="Phosphotransferase system, lactose/cellobiose-type IIA subunit"/>
    <property type="match status" value="1"/>
</dbReference>
<dbReference type="GO" id="GO:0070536">
    <property type="term" value="P:protein K63-linked deubiquitination"/>
    <property type="evidence" value="ECO:0007669"/>
    <property type="project" value="TreeGrafter"/>
</dbReference>
<dbReference type="AlphaFoldDB" id="A0A9P0LH69"/>
<proteinExistence type="predicted"/>
<dbReference type="PANTHER" id="PTHR12947:SF13">
    <property type="entry name" value="FI19924P1"/>
    <property type="match status" value="1"/>
</dbReference>
<feature type="compositionally biased region" description="Polar residues" evidence="1">
    <location>
        <begin position="1"/>
        <end position="15"/>
    </location>
</feature>
<name>A0A9P0LH69_ACAOB</name>
<organism evidence="3 4">
    <name type="scientific">Acanthoscelides obtectus</name>
    <name type="common">Bean weevil</name>
    <name type="synonym">Bruchus obtectus</name>
    <dbReference type="NCBI Taxonomy" id="200917"/>
    <lineage>
        <taxon>Eukaryota</taxon>
        <taxon>Metazoa</taxon>
        <taxon>Ecdysozoa</taxon>
        <taxon>Arthropoda</taxon>
        <taxon>Hexapoda</taxon>
        <taxon>Insecta</taxon>
        <taxon>Pterygota</taxon>
        <taxon>Neoptera</taxon>
        <taxon>Endopterygota</taxon>
        <taxon>Coleoptera</taxon>
        <taxon>Polyphaga</taxon>
        <taxon>Cucujiformia</taxon>
        <taxon>Chrysomeloidea</taxon>
        <taxon>Chrysomelidae</taxon>
        <taxon>Bruchinae</taxon>
        <taxon>Bruchini</taxon>
        <taxon>Acanthoscelides</taxon>
    </lineage>
</organism>
<sequence length="259" mass="29344">MANKQSSSSNMSQIGRTPLKNKLDPQERLKQLIDYSNQVDVDPNVAPKRYYRSGIEMIRMANVYYKEGSLENAYVLYIKFMTLFLEKIRKHPDFLTVPVEEKARNQAMLRDVLPKAETLKQQLLQQYQNEYRKYLNEMKQLKLDRKKNEDAASGVDEKSPSKQKSSSIVPVTPCRPSPTDLPVVMPEVLDDVSYPDPDLAPPRPSAPSPPLPSVISDSRIVGIPSIDRSTKPSTDPGRFDSGTLRTYVVPGKVMTLFQL</sequence>
<evidence type="ECO:0000313" key="3">
    <source>
        <dbReference type="EMBL" id="CAH1991135.1"/>
    </source>
</evidence>
<reference evidence="3" key="1">
    <citation type="submission" date="2022-03" db="EMBL/GenBank/DDBJ databases">
        <authorList>
            <person name="Sayadi A."/>
        </authorList>
    </citation>
    <scope>NUCLEOTIDE SEQUENCE</scope>
</reference>
<accession>A0A9P0LH69</accession>
<feature type="region of interest" description="Disordered" evidence="1">
    <location>
        <begin position="145"/>
        <end position="240"/>
    </location>
</feature>
<dbReference type="Pfam" id="PF08969">
    <property type="entry name" value="USP8_dimer"/>
    <property type="match status" value="1"/>
</dbReference>
<evidence type="ECO:0000259" key="2">
    <source>
        <dbReference type="Pfam" id="PF08969"/>
    </source>
</evidence>
<comment type="caution">
    <text evidence="3">The sequence shown here is derived from an EMBL/GenBank/DDBJ whole genome shotgun (WGS) entry which is preliminary data.</text>
</comment>
<feature type="domain" description="USP8 dimerisation" evidence="2">
    <location>
        <begin position="25"/>
        <end position="130"/>
    </location>
</feature>
<dbReference type="InterPro" id="IPR015063">
    <property type="entry name" value="USP8_dimer"/>
</dbReference>
<keyword evidence="4" id="KW-1185">Reference proteome</keyword>
<gene>
    <name evidence="3" type="ORF">ACAOBT_LOCUS20093</name>
</gene>
<dbReference type="GO" id="GO:0005768">
    <property type="term" value="C:endosome"/>
    <property type="evidence" value="ECO:0007669"/>
    <property type="project" value="TreeGrafter"/>
</dbReference>
<dbReference type="PANTHER" id="PTHR12947">
    <property type="entry name" value="AMSH-LIKE PROTEASE"/>
    <property type="match status" value="1"/>
</dbReference>
<evidence type="ECO:0000256" key="1">
    <source>
        <dbReference type="SAM" id="MobiDB-lite"/>
    </source>
</evidence>
<feature type="compositionally biased region" description="Basic and acidic residues" evidence="1">
    <location>
        <begin position="145"/>
        <end position="160"/>
    </location>
</feature>
<dbReference type="SUPFAM" id="SSF140856">
    <property type="entry name" value="USP8 N-terminal domain-like"/>
    <property type="match status" value="1"/>
</dbReference>
<dbReference type="EMBL" id="CAKOFQ010007106">
    <property type="protein sequence ID" value="CAH1991135.1"/>
    <property type="molecule type" value="Genomic_DNA"/>
</dbReference>
<feature type="compositionally biased region" description="Pro residues" evidence="1">
    <location>
        <begin position="198"/>
        <end position="212"/>
    </location>
</feature>
<dbReference type="OrthoDB" id="3640at2759"/>
<dbReference type="GO" id="GO:0061578">
    <property type="term" value="F:K63-linked deubiquitinase activity"/>
    <property type="evidence" value="ECO:0007669"/>
    <property type="project" value="TreeGrafter"/>
</dbReference>
<feature type="region of interest" description="Disordered" evidence="1">
    <location>
        <begin position="1"/>
        <end position="21"/>
    </location>
</feature>
<dbReference type="Proteomes" id="UP001152888">
    <property type="component" value="Unassembled WGS sequence"/>
</dbReference>